<feature type="region of interest" description="Disordered" evidence="1">
    <location>
        <begin position="49"/>
        <end position="69"/>
    </location>
</feature>
<dbReference type="OrthoDB" id="2377048at2"/>
<sequence>MRKILLSILILFFAAGATIQAEVPDYAKWGLIAVKETQKKYQAEITDYKPYRQEESQPAPGRGEVQADRQAQERQLFGVYVVIRFDPTTDKQQSIRFLETSR</sequence>
<reference evidence="3 4" key="1">
    <citation type="submission" date="2017-06" db="EMBL/GenBank/DDBJ databases">
        <title>Complete genome sequence of Paenibacillus donghaensis KCTC 13049T isolated from East Sea sediment, South Korea.</title>
        <authorList>
            <person name="Jung B.K."/>
            <person name="Hong S.-J."/>
            <person name="Shin J.-H."/>
        </authorList>
    </citation>
    <scope>NUCLEOTIDE SEQUENCE [LARGE SCALE GENOMIC DNA]</scope>
    <source>
        <strain evidence="3 4">KCTC 13049</strain>
    </source>
</reference>
<keyword evidence="2" id="KW-0732">Signal</keyword>
<evidence type="ECO:0000256" key="2">
    <source>
        <dbReference type="SAM" id="SignalP"/>
    </source>
</evidence>
<feature type="signal peptide" evidence="2">
    <location>
        <begin position="1"/>
        <end position="21"/>
    </location>
</feature>
<name>A0A2Z2KJP6_9BACL</name>
<evidence type="ECO:0000256" key="1">
    <source>
        <dbReference type="SAM" id="MobiDB-lite"/>
    </source>
</evidence>
<accession>A0A2Z2KJP6</accession>
<dbReference type="InterPro" id="IPR024987">
    <property type="entry name" value="DUF3889"/>
</dbReference>
<dbReference type="AlphaFoldDB" id="A0A2Z2KJP6"/>
<dbReference type="Pfam" id="PF13028">
    <property type="entry name" value="DUF3889"/>
    <property type="match status" value="1"/>
</dbReference>
<evidence type="ECO:0000313" key="3">
    <source>
        <dbReference type="EMBL" id="ASA22549.1"/>
    </source>
</evidence>
<proteinExistence type="predicted"/>
<keyword evidence="4" id="KW-1185">Reference proteome</keyword>
<dbReference type="KEGG" id="pdh:B9T62_18230"/>
<dbReference type="EMBL" id="CP021780">
    <property type="protein sequence ID" value="ASA22549.1"/>
    <property type="molecule type" value="Genomic_DNA"/>
</dbReference>
<dbReference type="RefSeq" id="WP_087916547.1">
    <property type="nucleotide sequence ID" value="NZ_CP021780.1"/>
</dbReference>
<organism evidence="3 4">
    <name type="scientific">Paenibacillus donghaensis</name>
    <dbReference type="NCBI Taxonomy" id="414771"/>
    <lineage>
        <taxon>Bacteria</taxon>
        <taxon>Bacillati</taxon>
        <taxon>Bacillota</taxon>
        <taxon>Bacilli</taxon>
        <taxon>Bacillales</taxon>
        <taxon>Paenibacillaceae</taxon>
        <taxon>Paenibacillus</taxon>
    </lineage>
</organism>
<evidence type="ECO:0008006" key="5">
    <source>
        <dbReference type="Google" id="ProtNLM"/>
    </source>
</evidence>
<evidence type="ECO:0000313" key="4">
    <source>
        <dbReference type="Proteomes" id="UP000249890"/>
    </source>
</evidence>
<dbReference type="Proteomes" id="UP000249890">
    <property type="component" value="Chromosome"/>
</dbReference>
<gene>
    <name evidence="3" type="ORF">B9T62_18230</name>
</gene>
<feature type="chain" id="PRO_5016314512" description="DUF3889 domain-containing protein" evidence="2">
    <location>
        <begin position="22"/>
        <end position="102"/>
    </location>
</feature>
<protein>
    <recommendedName>
        <fullName evidence="5">DUF3889 domain-containing protein</fullName>
    </recommendedName>
</protein>
<dbReference type="Gene3D" id="3.10.450.390">
    <property type="entry name" value="Protein of unknown function DUF3889"/>
    <property type="match status" value="1"/>
</dbReference>